<feature type="compositionally biased region" description="Pro residues" evidence="5">
    <location>
        <begin position="515"/>
        <end position="530"/>
    </location>
</feature>
<evidence type="ECO:0000259" key="6">
    <source>
        <dbReference type="Pfam" id="PF25881"/>
    </source>
</evidence>
<dbReference type="Gene3D" id="2.40.50.100">
    <property type="match status" value="1"/>
</dbReference>
<dbReference type="PANTHER" id="PTHR32347:SF14">
    <property type="entry name" value="EFFLUX SYSTEM COMPONENT YKNX-RELATED"/>
    <property type="match status" value="1"/>
</dbReference>
<feature type="region of interest" description="Disordered" evidence="5">
    <location>
        <begin position="482"/>
        <end position="530"/>
    </location>
</feature>
<reference evidence="8" key="2">
    <citation type="submission" date="2019-11" db="EMBL/GenBank/DDBJ databases">
        <title>Improved Assembly of Tolypothrix boutellei genome.</title>
        <authorList>
            <person name="Sarangi A.N."/>
            <person name="Mukherjee M."/>
            <person name="Ghosh S."/>
            <person name="Singh D."/>
            <person name="Das A."/>
            <person name="Kant S."/>
            <person name="Prusty A."/>
            <person name="Tripathy S."/>
        </authorList>
    </citation>
    <scope>NUCLEOTIDE SEQUENCE</scope>
    <source>
        <strain evidence="8">VB521301</strain>
    </source>
</reference>
<dbReference type="AlphaFoldDB" id="A0A8S9TAY6"/>
<dbReference type="RefSeq" id="WP_050046677.1">
    <property type="nucleotide sequence ID" value="NZ_JHEG04000001.1"/>
</dbReference>
<dbReference type="Proteomes" id="UP000029738">
    <property type="component" value="Unassembled WGS sequence"/>
</dbReference>
<evidence type="ECO:0000256" key="2">
    <source>
        <dbReference type="ARBA" id="ARBA00009477"/>
    </source>
</evidence>
<evidence type="ECO:0000256" key="4">
    <source>
        <dbReference type="SAM" id="Coils"/>
    </source>
</evidence>
<dbReference type="InterPro" id="IPR059052">
    <property type="entry name" value="HH_YbhG-like"/>
</dbReference>
<protein>
    <submittedName>
        <fullName evidence="8">Efflux RND transporter periplasmic adaptor subunit</fullName>
    </submittedName>
</protein>
<evidence type="ECO:0000313" key="8">
    <source>
        <dbReference type="EMBL" id="KAF3889326.1"/>
    </source>
</evidence>
<evidence type="ECO:0000256" key="3">
    <source>
        <dbReference type="ARBA" id="ARBA00023054"/>
    </source>
</evidence>
<dbReference type="Gene3D" id="2.40.30.170">
    <property type="match status" value="1"/>
</dbReference>
<dbReference type="NCBIfam" id="TIGR01730">
    <property type="entry name" value="RND_mfp"/>
    <property type="match status" value="1"/>
</dbReference>
<evidence type="ECO:0000259" key="7">
    <source>
        <dbReference type="Pfam" id="PF25990"/>
    </source>
</evidence>
<name>A0A8S9TAY6_9CYAN</name>
<dbReference type="InterPro" id="IPR058636">
    <property type="entry name" value="Beta-barrel_YknX"/>
</dbReference>
<dbReference type="Pfam" id="PF25881">
    <property type="entry name" value="HH_YBHG"/>
    <property type="match status" value="1"/>
</dbReference>
<keyword evidence="9" id="KW-1185">Reference proteome</keyword>
<proteinExistence type="inferred from homology"/>
<dbReference type="PANTHER" id="PTHR32347">
    <property type="entry name" value="EFFLUX SYSTEM COMPONENT YKNX-RELATED"/>
    <property type="match status" value="1"/>
</dbReference>
<organism evidence="8 9">
    <name type="scientific">Tolypothrix bouteillei VB521301</name>
    <dbReference type="NCBI Taxonomy" id="1479485"/>
    <lineage>
        <taxon>Bacteria</taxon>
        <taxon>Bacillati</taxon>
        <taxon>Cyanobacteriota</taxon>
        <taxon>Cyanophyceae</taxon>
        <taxon>Nostocales</taxon>
        <taxon>Tolypothrichaceae</taxon>
        <taxon>Tolypothrix</taxon>
    </lineage>
</organism>
<feature type="domain" description="YknX-like beta-barrel" evidence="7">
    <location>
        <begin position="351"/>
        <end position="425"/>
    </location>
</feature>
<dbReference type="PRINTS" id="PR01490">
    <property type="entry name" value="RTXTOXIND"/>
</dbReference>
<feature type="coiled-coil region" evidence="4">
    <location>
        <begin position="248"/>
        <end position="301"/>
    </location>
</feature>
<dbReference type="Pfam" id="PF25990">
    <property type="entry name" value="Beta-barrel_YknX"/>
    <property type="match status" value="1"/>
</dbReference>
<dbReference type="GO" id="GO:0022857">
    <property type="term" value="F:transmembrane transporter activity"/>
    <property type="evidence" value="ECO:0007669"/>
    <property type="project" value="InterPro"/>
</dbReference>
<gene>
    <name evidence="8" type="ORF">DA73_0400030470</name>
</gene>
<dbReference type="Gene3D" id="2.40.420.20">
    <property type="match status" value="1"/>
</dbReference>
<reference evidence="8" key="1">
    <citation type="journal article" date="2015" name="Genome Announc.">
        <title>Draft Genome Sequence of Tolypothrix boutellei Strain VB521301.</title>
        <authorList>
            <person name="Chandrababunaidu M.M."/>
            <person name="Singh D."/>
            <person name="Sen D."/>
            <person name="Bhan S."/>
            <person name="Das S."/>
            <person name="Gupta A."/>
            <person name="Adhikary S.P."/>
            <person name="Tripathy S."/>
        </authorList>
    </citation>
    <scope>NUCLEOTIDE SEQUENCE</scope>
    <source>
        <strain evidence="8">VB521301</strain>
    </source>
</reference>
<dbReference type="InterPro" id="IPR006143">
    <property type="entry name" value="RND_pump_MFP"/>
</dbReference>
<dbReference type="InterPro" id="IPR050465">
    <property type="entry name" value="UPF0194_transport"/>
</dbReference>
<comment type="caution">
    <text evidence="8">The sequence shown here is derived from an EMBL/GenBank/DDBJ whole genome shotgun (WGS) entry which is preliminary data.</text>
</comment>
<dbReference type="GO" id="GO:0016020">
    <property type="term" value="C:membrane"/>
    <property type="evidence" value="ECO:0007669"/>
    <property type="project" value="InterPro"/>
</dbReference>
<dbReference type="GO" id="GO:0030313">
    <property type="term" value="C:cell envelope"/>
    <property type="evidence" value="ECO:0007669"/>
    <property type="project" value="UniProtKB-SubCell"/>
</dbReference>
<keyword evidence="3 4" id="KW-0175">Coiled coil</keyword>
<evidence type="ECO:0000313" key="9">
    <source>
        <dbReference type="Proteomes" id="UP000029738"/>
    </source>
</evidence>
<accession>A0A8S9TAY6</accession>
<feature type="domain" description="YbhG-like alpha-helical hairpin" evidence="6">
    <location>
        <begin position="160"/>
        <end position="270"/>
    </location>
</feature>
<dbReference type="OrthoDB" id="505602at2"/>
<feature type="coiled-coil region" evidence="4">
    <location>
        <begin position="132"/>
        <end position="204"/>
    </location>
</feature>
<sequence length="530" mass="57191">MALNPFELNDYSNQTALSDSTSSLQPVKKQGIPKWWLKLLTLFLLAGGSYLAYNQLVKQQQRANHRPPIISLERGSFSITVSANGTVEPEQAINISPKNAGILKSLQVKESDRVSKGQVLARMDDSNLQGQLTQEQGRLAQAQANLRKLKAGNRPQEIAQSQARLEELQAKLDKLIKGNRPQDIAQAQARLDQAKARLYKADDEFRRTEKLYQAGAISLQTLNQKSADRDSALAQVTEAQQALSLQKAGTRQEEINQARAEVKQQQQALSLLKAGTRQEEIDQARAEVKSARGALQNIQTQIDDTLIRAPFDGVIIRKYADPGAFVTPMTASSSVSSATSSSILALADVNQVVSNVSESNISQIRVGQQAIIKADAYPGKTFPGRVSQIAAQATVEQNVTSFEVKVALLSGADRLLRSGMNVSVEFKVGQLQNAIAVPTVAVTRQQNVTGVFVVRKGQLPKFTPITTGATVNNRTEVKTGLDGTEHILISPPPEPKDRPGFSFPNLFGGSNGPKEGPPGPPPGGGGPPPH</sequence>
<dbReference type="Gene3D" id="1.10.287.470">
    <property type="entry name" value="Helix hairpin bin"/>
    <property type="match status" value="2"/>
</dbReference>
<dbReference type="EMBL" id="JHEG04000001">
    <property type="protein sequence ID" value="KAF3889326.1"/>
    <property type="molecule type" value="Genomic_DNA"/>
</dbReference>
<comment type="similarity">
    <text evidence="2">Belongs to the membrane fusion protein (MFP) (TC 8.A.1) family.</text>
</comment>
<evidence type="ECO:0000256" key="5">
    <source>
        <dbReference type="SAM" id="MobiDB-lite"/>
    </source>
</evidence>
<evidence type="ECO:0000256" key="1">
    <source>
        <dbReference type="ARBA" id="ARBA00004196"/>
    </source>
</evidence>
<comment type="subcellular location">
    <subcellularLocation>
        <location evidence="1">Cell envelope</location>
    </subcellularLocation>
</comment>
<dbReference type="SUPFAM" id="SSF111369">
    <property type="entry name" value="HlyD-like secretion proteins"/>
    <property type="match status" value="3"/>
</dbReference>